<protein>
    <submittedName>
        <fullName evidence="2">Uncharacterized protein</fullName>
    </submittedName>
</protein>
<name>A0A0V1F6S7_TRIPS</name>
<dbReference type="EMBL" id="JYDT01000214">
    <property type="protein sequence ID" value="KRY81630.1"/>
    <property type="molecule type" value="Genomic_DNA"/>
</dbReference>
<gene>
    <name evidence="2" type="ORF">T4D_3582</name>
</gene>
<evidence type="ECO:0000313" key="2">
    <source>
        <dbReference type="EMBL" id="KRY81630.1"/>
    </source>
</evidence>
<accession>A0A0V1F6S7</accession>
<feature type="compositionally biased region" description="Acidic residues" evidence="1">
    <location>
        <begin position="113"/>
        <end position="124"/>
    </location>
</feature>
<dbReference type="AlphaFoldDB" id="A0A0V1F6S7"/>
<proteinExistence type="predicted"/>
<evidence type="ECO:0000313" key="3">
    <source>
        <dbReference type="Proteomes" id="UP000054995"/>
    </source>
</evidence>
<organism evidence="2 3">
    <name type="scientific">Trichinella pseudospiralis</name>
    <name type="common">Parasitic roundworm</name>
    <dbReference type="NCBI Taxonomy" id="6337"/>
    <lineage>
        <taxon>Eukaryota</taxon>
        <taxon>Metazoa</taxon>
        <taxon>Ecdysozoa</taxon>
        <taxon>Nematoda</taxon>
        <taxon>Enoplea</taxon>
        <taxon>Dorylaimia</taxon>
        <taxon>Trichinellida</taxon>
        <taxon>Trichinellidae</taxon>
        <taxon>Trichinella</taxon>
    </lineage>
</organism>
<sequence length="133" mass="15382">MSITSASSAFRDRLTVLQSDNAVNFIIAVFISLWSEREFVTRRPRHPQYQKGAKRLNGIIQDKLAIPMKENNKQIEITSAAPELTLLKETVDEEVEIFFSEQTSDVRQKIDGEEQMEIENEDEDDKNRQPLNQ</sequence>
<comment type="caution">
    <text evidence="2">The sequence shown here is derived from an EMBL/GenBank/DDBJ whole genome shotgun (WGS) entry which is preliminary data.</text>
</comment>
<keyword evidence="3" id="KW-1185">Reference proteome</keyword>
<reference evidence="2 3" key="1">
    <citation type="submission" date="2015-01" db="EMBL/GenBank/DDBJ databases">
        <title>Evolution of Trichinella species and genotypes.</title>
        <authorList>
            <person name="Korhonen P.K."/>
            <person name="Edoardo P."/>
            <person name="Giuseppe L.R."/>
            <person name="Gasser R.B."/>
        </authorList>
    </citation>
    <scope>NUCLEOTIDE SEQUENCE [LARGE SCALE GENOMIC DNA]</scope>
    <source>
        <strain evidence="2">ISS470</strain>
    </source>
</reference>
<feature type="region of interest" description="Disordered" evidence="1">
    <location>
        <begin position="106"/>
        <end position="133"/>
    </location>
</feature>
<evidence type="ECO:0000256" key="1">
    <source>
        <dbReference type="SAM" id="MobiDB-lite"/>
    </source>
</evidence>
<dbReference type="Proteomes" id="UP000054995">
    <property type="component" value="Unassembled WGS sequence"/>
</dbReference>